<organism evidence="2 3">
    <name type="scientific">Reticulibacter mediterranei</name>
    <dbReference type="NCBI Taxonomy" id="2778369"/>
    <lineage>
        <taxon>Bacteria</taxon>
        <taxon>Bacillati</taxon>
        <taxon>Chloroflexota</taxon>
        <taxon>Ktedonobacteria</taxon>
        <taxon>Ktedonobacterales</taxon>
        <taxon>Reticulibacteraceae</taxon>
        <taxon>Reticulibacter</taxon>
    </lineage>
</organism>
<dbReference type="Proteomes" id="UP000597444">
    <property type="component" value="Unassembled WGS sequence"/>
</dbReference>
<feature type="transmembrane region" description="Helical" evidence="1">
    <location>
        <begin position="20"/>
        <end position="45"/>
    </location>
</feature>
<name>A0A8J3IBX6_9CHLR</name>
<evidence type="ECO:0000313" key="2">
    <source>
        <dbReference type="EMBL" id="GHO91466.1"/>
    </source>
</evidence>
<dbReference type="EMBL" id="BNJK01000001">
    <property type="protein sequence ID" value="GHO91466.1"/>
    <property type="molecule type" value="Genomic_DNA"/>
</dbReference>
<accession>A0A8J3IBX6</accession>
<dbReference type="RefSeq" id="WP_220202360.1">
    <property type="nucleotide sequence ID" value="NZ_BNJK01000001.1"/>
</dbReference>
<dbReference type="AlphaFoldDB" id="A0A8J3IBX6"/>
<evidence type="ECO:0000313" key="3">
    <source>
        <dbReference type="Proteomes" id="UP000597444"/>
    </source>
</evidence>
<keyword evidence="3" id="KW-1185">Reference proteome</keyword>
<sequence length="412" mass="47519">MKDHLHASTPTQKSRGTSLLWTTLCLLGILLLNVVIHPLLTFLSFSADQPLPNTLPAQTIERPIANEQPFTSAPNNHQQWRKLFANIPAVSKAPTLTIANYAEDRAIREAILSDVGQWEEDPHSQQRYFVASNNLRVYFKNPDRLQPVEAMRDKLAEQSERTALTARIVMGLWFCRRYDARFASCGSVVMRADEILQWRGVQKHQRRAYAGSQKRFSDGYQWKHKQQVMQDLQLLQYYYVQGEHTIVEQGKVRRLPVDSPYLHLTSLQSITSEDEPLVGYLVRPGAWMDEYAAYNNVYVTEMQRRIFQLHPQNDRLALRMSLYLVEHWRYLARGQKYQMPLVMADLLAASMIPVDKANLTSRFAPRVEVALQKLYEQGIVGEKPVCLTPVDRTKAHWGADWLASSWCITPPR</sequence>
<gene>
    <name evidence="2" type="ORF">KSF_015140</name>
</gene>
<proteinExistence type="predicted"/>
<reference evidence="2" key="1">
    <citation type="submission" date="2020-10" db="EMBL/GenBank/DDBJ databases">
        <title>Taxonomic study of unclassified bacteria belonging to the class Ktedonobacteria.</title>
        <authorList>
            <person name="Yabe S."/>
            <person name="Wang C.M."/>
            <person name="Zheng Y."/>
            <person name="Sakai Y."/>
            <person name="Cavaletti L."/>
            <person name="Monciardini P."/>
            <person name="Donadio S."/>
        </authorList>
    </citation>
    <scope>NUCLEOTIDE SEQUENCE</scope>
    <source>
        <strain evidence="2">ID150040</strain>
    </source>
</reference>
<protein>
    <submittedName>
        <fullName evidence="2">Uncharacterized protein</fullName>
    </submittedName>
</protein>
<keyword evidence="1" id="KW-0472">Membrane</keyword>
<keyword evidence="1" id="KW-0812">Transmembrane</keyword>
<comment type="caution">
    <text evidence="2">The sequence shown here is derived from an EMBL/GenBank/DDBJ whole genome shotgun (WGS) entry which is preliminary data.</text>
</comment>
<evidence type="ECO:0000256" key="1">
    <source>
        <dbReference type="SAM" id="Phobius"/>
    </source>
</evidence>
<keyword evidence="1" id="KW-1133">Transmembrane helix</keyword>